<dbReference type="Proteomes" id="UP000204021">
    <property type="component" value="Segment"/>
</dbReference>
<gene>
    <name evidence="2" type="ORF">PRQG_00017</name>
</gene>
<proteinExistence type="predicted"/>
<keyword evidence="3" id="KW-1185">Reference proteome</keyword>
<evidence type="ECO:0000313" key="3">
    <source>
        <dbReference type="Proteomes" id="UP000204021"/>
    </source>
</evidence>
<reference evidence="2 3" key="1">
    <citation type="submission" date="2010-09" db="EMBL/GenBank/DDBJ databases">
        <title>The Genome Sequence of Prochlorococcus phage P-GSP1.</title>
        <authorList>
            <consortium name="The Broad Institute Genome Sequencing Platform"/>
            <person name="Henn M.R."/>
            <person name="Sullivan M.S."/>
            <person name="Osburne M.S."/>
            <person name="Levin J."/>
            <person name="Malboeuf C."/>
            <person name="Casali M."/>
            <person name="Russ C."/>
            <person name="Lennon N."/>
            <person name="Chapman S.B."/>
            <person name="Erlich R."/>
            <person name="Young S.K."/>
            <person name="Yandava C."/>
            <person name="Zeng Q."/>
            <person name="Alvarado L."/>
            <person name="Anderson S."/>
            <person name="Berlin A."/>
            <person name="Chen Z."/>
            <person name="Freedman E."/>
            <person name="Gellesch M."/>
            <person name="Goldberg J."/>
            <person name="Green L."/>
            <person name="Griggs A."/>
            <person name="Gujja S."/>
            <person name="Heilman E.R."/>
            <person name="Heiman D."/>
            <person name="Hollinger A."/>
            <person name="Howarth C."/>
            <person name="Larson L."/>
            <person name="Mehta T."/>
            <person name="Pearson M."/>
            <person name="Roberts A."/>
            <person name="Ryan E."/>
            <person name="Saif S."/>
            <person name="Shea T."/>
            <person name="Shenoy N."/>
            <person name="Sisk P."/>
            <person name="Stolte C."/>
            <person name="Sykes S."/>
            <person name="White J."/>
            <person name="Yu Q."/>
            <person name="Coleman M.L."/>
            <person name="Huang K.H."/>
            <person name="Weigele P.R."/>
            <person name="DeFrancesco A.S."/>
            <person name="Kern S.E."/>
            <person name="Thompson L.R."/>
            <person name="Fu R."/>
            <person name="Hombeck B."/>
            <person name="Chisholm S.W."/>
            <person name="Haas B."/>
            <person name="Nusbaum C."/>
            <person name="Birren B."/>
        </authorList>
    </citation>
    <scope>NUCLEOTIDE SEQUENCE [LARGE SCALE GENOMIC DNA]</scope>
    <source>
        <strain evidence="2 3">P-GSP1</strain>
    </source>
</reference>
<evidence type="ECO:0000259" key="1">
    <source>
        <dbReference type="Pfam" id="PF23872"/>
    </source>
</evidence>
<dbReference type="EMBL" id="HQ332140">
    <property type="protein sequence ID" value="AGG54620.1"/>
    <property type="molecule type" value="Genomic_DNA"/>
</dbReference>
<dbReference type="KEGG" id="vg:15013662"/>
<sequence length="217" mass="23813">MPVTTTESSSCPTTCPHITGNCYAKSGFHLAQHWKKVTSHERGGSWSDLCDYVSSLKPRQIWRHNQAGDLGYTTDQQGRELIRLDLLKSLVDANKSSKARGYTYTHHKLDYIHNLEAVKYANRNGFTVNASCETMSQVDDAIANGIPAVVVVDNSKDVPTHTPNNHKVVVCPAQTSDTNCVDCGLCAQAKRKCVVAFLAHGNRAKKLNQTLEAITNG</sequence>
<dbReference type="OrthoDB" id="6974at10239"/>
<name>M1T3F7_9CAUD</name>
<dbReference type="Pfam" id="PF23872">
    <property type="entry name" value="DUF7227"/>
    <property type="match status" value="1"/>
</dbReference>
<organism evidence="2 3">
    <name type="scientific">Prochlorococcus phage P-GSP1</name>
    <dbReference type="NCBI Taxonomy" id="382262"/>
    <lineage>
        <taxon>Viruses</taxon>
        <taxon>Duplodnaviria</taxon>
        <taxon>Heunggongvirae</taxon>
        <taxon>Uroviricota</taxon>
        <taxon>Caudoviricetes</taxon>
        <taxon>Autographivirales</taxon>
        <taxon>Lingvirus</taxon>
        <taxon>Lingvirus PGSP1</taxon>
    </lineage>
</organism>
<protein>
    <recommendedName>
        <fullName evidence="1">DUF7227 domain-containing protein</fullName>
    </recommendedName>
</protein>
<accession>M1T3F7</accession>
<dbReference type="GeneID" id="15013662"/>
<feature type="domain" description="DUF7227" evidence="1">
    <location>
        <begin position="1"/>
        <end position="210"/>
    </location>
</feature>
<dbReference type="RefSeq" id="YP_007677681.1">
    <property type="nucleotide sequence ID" value="NC_020878.1"/>
</dbReference>
<dbReference type="InterPro" id="IPR055651">
    <property type="entry name" value="DUF7227"/>
</dbReference>
<evidence type="ECO:0000313" key="2">
    <source>
        <dbReference type="EMBL" id="AGG54620.1"/>
    </source>
</evidence>